<feature type="transmembrane region" description="Helical" evidence="2">
    <location>
        <begin position="44"/>
        <end position="68"/>
    </location>
</feature>
<gene>
    <name evidence="3" type="ORF">ACFSUC_13465</name>
</gene>
<feature type="compositionally biased region" description="Basic and acidic residues" evidence="1">
    <location>
        <begin position="265"/>
        <end position="279"/>
    </location>
</feature>
<keyword evidence="2" id="KW-0472">Membrane</keyword>
<organism evidence="3 4">
    <name type="scientific">Marinicrinis sediminis</name>
    <dbReference type="NCBI Taxonomy" id="1652465"/>
    <lineage>
        <taxon>Bacteria</taxon>
        <taxon>Bacillati</taxon>
        <taxon>Bacillota</taxon>
        <taxon>Bacilli</taxon>
        <taxon>Bacillales</taxon>
        <taxon>Paenibacillaceae</taxon>
    </lineage>
</organism>
<evidence type="ECO:0000313" key="3">
    <source>
        <dbReference type="EMBL" id="MFD2672571.1"/>
    </source>
</evidence>
<feature type="region of interest" description="Disordered" evidence="1">
    <location>
        <begin position="255"/>
        <end position="279"/>
    </location>
</feature>
<sequence length="424" mass="47560">MDLHDYQLRKQLAENPFKQSGFTPELMAAIERKAGEQTRKKRTWLMYGFALCASFVVMLFFLQPGLWFGQTDQMSKRTASELQPAQPAYSEKGMSTALLLAMRQDRDQEASSYRTLLISGDEQGRVVAEQGQGLLVPVKQKFWRLHPASELMSGESGGAQSHLLTAYPADAVPQTTVMKPSIAKESPVVQEKVLFVGNQYVSIAETVLPAQGEAMRRVKVQDIEALQRTQWDWEAIRQEKVLSLEELLQPVTTRLNAPPAAKPDAGGKEQPDMPISEAERSETWNWTITRQGGKWHALAVQSADPDTRSMQPGNRSDKADILLQPLSVSLPYEVVSYDELCCAWSEILTVQPAALDAISSPAKDVVVIFTSDKMTVYPYQDGIVNQPYLTLPIQANEQMVMVHWAMGSYVQRWQEEAGRWLQMP</sequence>
<evidence type="ECO:0000256" key="1">
    <source>
        <dbReference type="SAM" id="MobiDB-lite"/>
    </source>
</evidence>
<name>A0ABW5RBY1_9BACL</name>
<evidence type="ECO:0000256" key="2">
    <source>
        <dbReference type="SAM" id="Phobius"/>
    </source>
</evidence>
<proteinExistence type="predicted"/>
<evidence type="ECO:0008006" key="5">
    <source>
        <dbReference type="Google" id="ProtNLM"/>
    </source>
</evidence>
<keyword evidence="4" id="KW-1185">Reference proteome</keyword>
<accession>A0ABW5RBY1</accession>
<reference evidence="4" key="1">
    <citation type="journal article" date="2019" name="Int. J. Syst. Evol. Microbiol.">
        <title>The Global Catalogue of Microorganisms (GCM) 10K type strain sequencing project: providing services to taxonomists for standard genome sequencing and annotation.</title>
        <authorList>
            <consortium name="The Broad Institute Genomics Platform"/>
            <consortium name="The Broad Institute Genome Sequencing Center for Infectious Disease"/>
            <person name="Wu L."/>
            <person name="Ma J."/>
        </authorList>
    </citation>
    <scope>NUCLEOTIDE SEQUENCE [LARGE SCALE GENOMIC DNA]</scope>
    <source>
        <strain evidence="4">KCTC 33676</strain>
    </source>
</reference>
<protein>
    <recommendedName>
        <fullName evidence="5">DUF3379 family protein</fullName>
    </recommendedName>
</protein>
<dbReference type="EMBL" id="JBHUMM010000042">
    <property type="protein sequence ID" value="MFD2672571.1"/>
    <property type="molecule type" value="Genomic_DNA"/>
</dbReference>
<keyword evidence="2" id="KW-0812">Transmembrane</keyword>
<dbReference type="Proteomes" id="UP001597497">
    <property type="component" value="Unassembled WGS sequence"/>
</dbReference>
<evidence type="ECO:0000313" key="4">
    <source>
        <dbReference type="Proteomes" id="UP001597497"/>
    </source>
</evidence>
<dbReference type="RefSeq" id="WP_379930135.1">
    <property type="nucleotide sequence ID" value="NZ_JBHUMM010000042.1"/>
</dbReference>
<comment type="caution">
    <text evidence="3">The sequence shown here is derived from an EMBL/GenBank/DDBJ whole genome shotgun (WGS) entry which is preliminary data.</text>
</comment>
<keyword evidence="2" id="KW-1133">Transmembrane helix</keyword>